<keyword evidence="5" id="KW-0539">Nucleus</keyword>
<dbReference type="GO" id="GO:0000981">
    <property type="term" value="F:DNA-binding transcription factor activity, RNA polymerase II-specific"/>
    <property type="evidence" value="ECO:0007669"/>
    <property type="project" value="TreeGrafter"/>
</dbReference>
<dbReference type="CDD" id="cd11393">
    <property type="entry name" value="bHLH_AtbHLH_like"/>
    <property type="match status" value="1"/>
</dbReference>
<dbReference type="InterPro" id="IPR045843">
    <property type="entry name" value="IND-like"/>
</dbReference>
<feature type="domain" description="BHLH" evidence="6">
    <location>
        <begin position="206"/>
        <end position="255"/>
    </location>
</feature>
<keyword evidence="8" id="KW-1185">Reference proteome</keyword>
<accession>A0AAV1R040</accession>
<dbReference type="InterPro" id="IPR045239">
    <property type="entry name" value="bHLH95_bHLH"/>
</dbReference>
<protein>
    <recommendedName>
        <fullName evidence="6">BHLH domain-containing protein</fullName>
    </recommendedName>
</protein>
<evidence type="ECO:0000256" key="5">
    <source>
        <dbReference type="ARBA" id="ARBA00023242"/>
    </source>
</evidence>
<dbReference type="GO" id="GO:0005634">
    <property type="term" value="C:nucleus"/>
    <property type="evidence" value="ECO:0007669"/>
    <property type="project" value="UniProtKB-SubCell"/>
</dbReference>
<evidence type="ECO:0000256" key="3">
    <source>
        <dbReference type="ARBA" id="ARBA00023125"/>
    </source>
</evidence>
<dbReference type="GO" id="GO:0000978">
    <property type="term" value="F:RNA polymerase II cis-regulatory region sequence-specific DNA binding"/>
    <property type="evidence" value="ECO:0007669"/>
    <property type="project" value="TreeGrafter"/>
</dbReference>
<name>A0AAV1R040_9ROSI</name>
<dbReference type="PROSITE" id="PS50888">
    <property type="entry name" value="BHLH"/>
    <property type="match status" value="1"/>
</dbReference>
<keyword evidence="3" id="KW-0238">DNA-binding</keyword>
<keyword evidence="4" id="KW-0804">Transcription</keyword>
<sequence>MRNALLPPVSSHLYNFAGAGFALINWGVDTPYGGGPEFLIIRNNEVQMPNLDVSMSMDGKINVHGTSFYLDSKVFNDGHQLRDGGFSIPYQSVVNYQPGCQSVSSTCSNISQQLMLPSKRVSIPEVQMVTSLLFPLTFTCEMRNRDFQAMQMRKRSINELNSLLLQRGPGDFIENKTSLDTWKTNKRKKANSPEEPWIHQARESINIQEQKFQVPVRRSQKLSDKITALQKLVSPYGKTDTASVLQEASLSIKLLQEQIQIINLDQHVILTKVALDPGLRNLHSSTIHIRNQKGCKVDLRIWSFYLECVLNCLKGLRLYKSGLPEIPKAQIIPDSP</sequence>
<dbReference type="EMBL" id="CAWUPB010000850">
    <property type="protein sequence ID" value="CAK7325641.1"/>
    <property type="molecule type" value="Genomic_DNA"/>
</dbReference>
<evidence type="ECO:0000259" key="6">
    <source>
        <dbReference type="PROSITE" id="PS50888"/>
    </source>
</evidence>
<keyword evidence="2" id="KW-0805">Transcription regulation</keyword>
<dbReference type="InterPro" id="IPR036638">
    <property type="entry name" value="HLH_DNA-bd_sf"/>
</dbReference>
<evidence type="ECO:0000256" key="2">
    <source>
        <dbReference type="ARBA" id="ARBA00023015"/>
    </source>
</evidence>
<dbReference type="PANTHER" id="PTHR16223">
    <property type="entry name" value="TRANSCRIPTION FACTOR BHLH83-RELATED"/>
    <property type="match status" value="1"/>
</dbReference>
<dbReference type="GO" id="GO:0046983">
    <property type="term" value="F:protein dimerization activity"/>
    <property type="evidence" value="ECO:0007669"/>
    <property type="project" value="InterPro"/>
</dbReference>
<dbReference type="SUPFAM" id="SSF47459">
    <property type="entry name" value="HLH, helix-loop-helix DNA-binding domain"/>
    <property type="match status" value="1"/>
</dbReference>
<evidence type="ECO:0000313" key="7">
    <source>
        <dbReference type="EMBL" id="CAK7325641.1"/>
    </source>
</evidence>
<dbReference type="Proteomes" id="UP001314170">
    <property type="component" value="Unassembled WGS sequence"/>
</dbReference>
<evidence type="ECO:0000256" key="1">
    <source>
        <dbReference type="ARBA" id="ARBA00004123"/>
    </source>
</evidence>
<evidence type="ECO:0000313" key="8">
    <source>
        <dbReference type="Proteomes" id="UP001314170"/>
    </source>
</evidence>
<evidence type="ECO:0000256" key="4">
    <source>
        <dbReference type="ARBA" id="ARBA00023163"/>
    </source>
</evidence>
<dbReference type="PANTHER" id="PTHR16223:SF138">
    <property type="entry name" value="TRANSCRIPTION FACTOR BHLH103-LIKE"/>
    <property type="match status" value="1"/>
</dbReference>
<comment type="caution">
    <text evidence="7">The sequence shown here is derived from an EMBL/GenBank/DDBJ whole genome shotgun (WGS) entry which is preliminary data.</text>
</comment>
<reference evidence="7 8" key="1">
    <citation type="submission" date="2024-01" db="EMBL/GenBank/DDBJ databases">
        <authorList>
            <person name="Waweru B."/>
        </authorList>
    </citation>
    <scope>NUCLEOTIDE SEQUENCE [LARGE SCALE GENOMIC DNA]</scope>
</reference>
<dbReference type="AlphaFoldDB" id="A0AAV1R040"/>
<dbReference type="InterPro" id="IPR011598">
    <property type="entry name" value="bHLH_dom"/>
</dbReference>
<organism evidence="7 8">
    <name type="scientific">Dovyalis caffra</name>
    <dbReference type="NCBI Taxonomy" id="77055"/>
    <lineage>
        <taxon>Eukaryota</taxon>
        <taxon>Viridiplantae</taxon>
        <taxon>Streptophyta</taxon>
        <taxon>Embryophyta</taxon>
        <taxon>Tracheophyta</taxon>
        <taxon>Spermatophyta</taxon>
        <taxon>Magnoliopsida</taxon>
        <taxon>eudicotyledons</taxon>
        <taxon>Gunneridae</taxon>
        <taxon>Pentapetalae</taxon>
        <taxon>rosids</taxon>
        <taxon>fabids</taxon>
        <taxon>Malpighiales</taxon>
        <taxon>Salicaceae</taxon>
        <taxon>Flacourtieae</taxon>
        <taxon>Dovyalis</taxon>
    </lineage>
</organism>
<gene>
    <name evidence="7" type="ORF">DCAF_LOCUS3323</name>
</gene>
<comment type="subcellular location">
    <subcellularLocation>
        <location evidence="1">Nucleus</location>
    </subcellularLocation>
</comment>
<proteinExistence type="predicted"/>